<evidence type="ECO:0000256" key="1">
    <source>
        <dbReference type="SAM" id="SignalP"/>
    </source>
</evidence>
<comment type="caution">
    <text evidence="2">The sequence shown here is derived from an EMBL/GenBank/DDBJ whole genome shotgun (WGS) entry which is preliminary data.</text>
</comment>
<reference evidence="2 3" key="1">
    <citation type="submission" date="2023-07" db="EMBL/GenBank/DDBJ databases">
        <title>Sequencing the genomes of 1000 actinobacteria strains.</title>
        <authorList>
            <person name="Klenk H.-P."/>
        </authorList>
    </citation>
    <scope>NUCLEOTIDE SEQUENCE [LARGE SCALE GENOMIC DNA]</scope>
    <source>
        <strain evidence="2 3">DSM 46740</strain>
    </source>
</reference>
<name>A0ABT9Q4M7_9ACTN</name>
<feature type="signal peptide" evidence="1">
    <location>
        <begin position="1"/>
        <end position="23"/>
    </location>
</feature>
<protein>
    <submittedName>
        <fullName evidence="2">Uncharacterized protein</fullName>
    </submittedName>
</protein>
<dbReference type="EMBL" id="JAUSQU010000001">
    <property type="protein sequence ID" value="MDP9841690.1"/>
    <property type="molecule type" value="Genomic_DNA"/>
</dbReference>
<sequence>MFKRALTVLVLAAATLTAGTATAHADKTYSGEGDQVVRISATKTPGLLEFSHNGESNFIVWAVNQRGKKQDLLANTIGPYKGTVLYNSTAGSAIAALEIKADGAWTARFKPVTKARCWCAGTIRGEGDQVLKLSPTRGLRTVSAAHKGESNFIVFGYTRVGPYGDLLFNKIDAYKGNALLPTGTRLVTVKADGAWSLTRR</sequence>
<gene>
    <name evidence="2" type="ORF">J2853_000901</name>
</gene>
<proteinExistence type="predicted"/>
<keyword evidence="1" id="KW-0732">Signal</keyword>
<keyword evidence="3" id="KW-1185">Reference proteome</keyword>
<dbReference type="Proteomes" id="UP001225356">
    <property type="component" value="Unassembled WGS sequence"/>
</dbReference>
<feature type="chain" id="PRO_5045568456" evidence="1">
    <location>
        <begin position="24"/>
        <end position="200"/>
    </location>
</feature>
<organism evidence="2 3">
    <name type="scientific">Streptosporangium lutulentum</name>
    <dbReference type="NCBI Taxonomy" id="1461250"/>
    <lineage>
        <taxon>Bacteria</taxon>
        <taxon>Bacillati</taxon>
        <taxon>Actinomycetota</taxon>
        <taxon>Actinomycetes</taxon>
        <taxon>Streptosporangiales</taxon>
        <taxon>Streptosporangiaceae</taxon>
        <taxon>Streptosporangium</taxon>
    </lineage>
</organism>
<evidence type="ECO:0000313" key="3">
    <source>
        <dbReference type="Proteomes" id="UP001225356"/>
    </source>
</evidence>
<dbReference type="RefSeq" id="WP_307555229.1">
    <property type="nucleotide sequence ID" value="NZ_JAUSQU010000001.1"/>
</dbReference>
<accession>A0ABT9Q4M7</accession>
<evidence type="ECO:0000313" key="2">
    <source>
        <dbReference type="EMBL" id="MDP9841690.1"/>
    </source>
</evidence>